<dbReference type="Pfam" id="PF07679">
    <property type="entry name" value="I-set"/>
    <property type="match status" value="1"/>
</dbReference>
<dbReference type="InterPro" id="IPR036179">
    <property type="entry name" value="Ig-like_dom_sf"/>
</dbReference>
<dbReference type="InterPro" id="IPR007110">
    <property type="entry name" value="Ig-like_dom"/>
</dbReference>
<dbReference type="SUPFAM" id="SSF48726">
    <property type="entry name" value="Immunoglobulin"/>
    <property type="match status" value="2"/>
</dbReference>
<protein>
    <submittedName>
        <fullName evidence="7">Lachesin</fullName>
    </submittedName>
</protein>
<keyword evidence="1" id="KW-0732">Signal</keyword>
<dbReference type="PANTHER" id="PTHR12231:SF253">
    <property type="entry name" value="DPR-INTERACTING PROTEIN ETA, ISOFORM B-RELATED"/>
    <property type="match status" value="1"/>
</dbReference>
<evidence type="ECO:0000256" key="1">
    <source>
        <dbReference type="ARBA" id="ARBA00022729"/>
    </source>
</evidence>
<dbReference type="Gene3D" id="2.60.40.10">
    <property type="entry name" value="Immunoglobulins"/>
    <property type="match status" value="2"/>
</dbReference>
<keyword evidence="3" id="KW-1015">Disulfide bond</keyword>
<evidence type="ECO:0000313" key="7">
    <source>
        <dbReference type="EMBL" id="GFQ66686.1"/>
    </source>
</evidence>
<gene>
    <name evidence="7" type="primary">LAC_6</name>
    <name evidence="7" type="ORF">TNCT_466281</name>
</gene>
<comment type="caution">
    <text evidence="7">The sequence shown here is derived from an EMBL/GenBank/DDBJ whole genome shotgun (WGS) entry which is preliminary data.</text>
</comment>
<evidence type="ECO:0000259" key="6">
    <source>
        <dbReference type="PROSITE" id="PS50835"/>
    </source>
</evidence>
<feature type="domain" description="Ig-like" evidence="6">
    <location>
        <begin position="13"/>
        <end position="106"/>
    </location>
</feature>
<dbReference type="PROSITE" id="PS50835">
    <property type="entry name" value="IG_LIKE"/>
    <property type="match status" value="2"/>
</dbReference>
<sequence length="185" mass="21003">MYCERPPPKGPEPQFADVIPNVTVAAGRDVTLPCVVDNLGDYKVAWIHTNRHILLTLHDRVITRNPRYRITHNNFRTWWLQILNVNESDSGHYMCQVNTSPMKMLVGTIQVVVPPRISENMTSSDTDVREGSDVSLRCQASGSPSPQIKWRREDEKDITIGVKKASGTGNREVLVFVEFHPCFVF</sequence>
<organism evidence="7 8">
    <name type="scientific">Trichonephila clavata</name>
    <name type="common">Joro spider</name>
    <name type="synonym">Nephila clavata</name>
    <dbReference type="NCBI Taxonomy" id="2740835"/>
    <lineage>
        <taxon>Eukaryota</taxon>
        <taxon>Metazoa</taxon>
        <taxon>Ecdysozoa</taxon>
        <taxon>Arthropoda</taxon>
        <taxon>Chelicerata</taxon>
        <taxon>Arachnida</taxon>
        <taxon>Araneae</taxon>
        <taxon>Araneomorphae</taxon>
        <taxon>Entelegynae</taxon>
        <taxon>Araneoidea</taxon>
        <taxon>Nephilidae</taxon>
        <taxon>Trichonephila</taxon>
    </lineage>
</organism>
<dbReference type="GO" id="GO:0043005">
    <property type="term" value="C:neuron projection"/>
    <property type="evidence" value="ECO:0007669"/>
    <property type="project" value="TreeGrafter"/>
</dbReference>
<dbReference type="Pfam" id="PF13927">
    <property type="entry name" value="Ig_3"/>
    <property type="match status" value="1"/>
</dbReference>
<dbReference type="AlphaFoldDB" id="A0A8X6F150"/>
<evidence type="ECO:0000256" key="3">
    <source>
        <dbReference type="ARBA" id="ARBA00023157"/>
    </source>
</evidence>
<evidence type="ECO:0000313" key="8">
    <source>
        <dbReference type="Proteomes" id="UP000887116"/>
    </source>
</evidence>
<dbReference type="EMBL" id="BMAO01030244">
    <property type="protein sequence ID" value="GFQ66686.1"/>
    <property type="molecule type" value="Genomic_DNA"/>
</dbReference>
<keyword evidence="4" id="KW-0393">Immunoglobulin domain</keyword>
<accession>A0A8X6F150</accession>
<dbReference type="InterPro" id="IPR051170">
    <property type="entry name" value="Neural/epithelial_adhesion"/>
</dbReference>
<keyword evidence="8" id="KW-1185">Reference proteome</keyword>
<dbReference type="InterPro" id="IPR003598">
    <property type="entry name" value="Ig_sub2"/>
</dbReference>
<evidence type="ECO:0000256" key="5">
    <source>
        <dbReference type="SAM" id="MobiDB-lite"/>
    </source>
</evidence>
<dbReference type="PANTHER" id="PTHR12231">
    <property type="entry name" value="CTX-RELATED TYPE I TRANSMEMBRANE PROTEIN"/>
    <property type="match status" value="1"/>
</dbReference>
<evidence type="ECO:0000256" key="4">
    <source>
        <dbReference type="ARBA" id="ARBA00023319"/>
    </source>
</evidence>
<dbReference type="SMART" id="SM00409">
    <property type="entry name" value="IG"/>
    <property type="match status" value="2"/>
</dbReference>
<reference evidence="7" key="1">
    <citation type="submission" date="2020-07" db="EMBL/GenBank/DDBJ databases">
        <title>Multicomponent nature underlies the extraordinary mechanical properties of spider dragline silk.</title>
        <authorList>
            <person name="Kono N."/>
            <person name="Nakamura H."/>
            <person name="Mori M."/>
            <person name="Yoshida Y."/>
            <person name="Ohtoshi R."/>
            <person name="Malay A.D."/>
            <person name="Moran D.A.P."/>
            <person name="Tomita M."/>
            <person name="Numata K."/>
            <person name="Arakawa K."/>
        </authorList>
    </citation>
    <scope>NUCLEOTIDE SEQUENCE</scope>
</reference>
<dbReference type="InterPro" id="IPR013098">
    <property type="entry name" value="Ig_I-set"/>
</dbReference>
<proteinExistence type="predicted"/>
<dbReference type="InterPro" id="IPR003599">
    <property type="entry name" value="Ig_sub"/>
</dbReference>
<dbReference type="Proteomes" id="UP000887116">
    <property type="component" value="Unassembled WGS sequence"/>
</dbReference>
<keyword evidence="2" id="KW-0677">Repeat</keyword>
<dbReference type="InterPro" id="IPR013783">
    <property type="entry name" value="Ig-like_fold"/>
</dbReference>
<evidence type="ECO:0000256" key="2">
    <source>
        <dbReference type="ARBA" id="ARBA00022737"/>
    </source>
</evidence>
<feature type="domain" description="Ig-like" evidence="6">
    <location>
        <begin position="115"/>
        <end position="185"/>
    </location>
</feature>
<feature type="region of interest" description="Disordered" evidence="5">
    <location>
        <begin position="120"/>
        <end position="147"/>
    </location>
</feature>
<dbReference type="SMART" id="SM00408">
    <property type="entry name" value="IGc2"/>
    <property type="match status" value="2"/>
</dbReference>
<name>A0A8X6F150_TRICU</name>
<dbReference type="OrthoDB" id="10012075at2759"/>